<name>A0A371EBZ1_MUCPR</name>
<feature type="region of interest" description="Disordered" evidence="1">
    <location>
        <begin position="86"/>
        <end position="105"/>
    </location>
</feature>
<dbReference type="Proteomes" id="UP000257109">
    <property type="component" value="Unassembled WGS sequence"/>
</dbReference>
<dbReference type="AlphaFoldDB" id="A0A371EBZ1"/>
<feature type="region of interest" description="Disordered" evidence="1">
    <location>
        <begin position="32"/>
        <end position="57"/>
    </location>
</feature>
<evidence type="ECO:0000313" key="3">
    <source>
        <dbReference type="Proteomes" id="UP000257109"/>
    </source>
</evidence>
<comment type="caution">
    <text evidence="2">The sequence shown here is derived from an EMBL/GenBank/DDBJ whole genome shotgun (WGS) entry which is preliminary data.</text>
</comment>
<protein>
    <submittedName>
        <fullName evidence="2">Uncharacterized protein</fullName>
    </submittedName>
</protein>
<gene>
    <name evidence="2" type="ORF">CR513_58006</name>
</gene>
<dbReference type="EMBL" id="QJKJ01014834">
    <property type="protein sequence ID" value="RDX63556.1"/>
    <property type="molecule type" value="Genomic_DNA"/>
</dbReference>
<sequence>MPITRNQASSTNEGEEDTLQRLLRAVASLQARSDEQSRLSAETEQRQAEVEQRHHQAEERHLQAIRIAELREEELRQQIAALKVASRPESAHKEDSSSQSFWGQPFSEEIDEAMVPTNFRELLIESFDGTQDPHAHLQAFQTQMYISGGSDRLSC</sequence>
<proteinExistence type="predicted"/>
<accession>A0A371EBZ1</accession>
<feature type="non-terminal residue" evidence="2">
    <location>
        <position position="155"/>
    </location>
</feature>
<reference evidence="2" key="1">
    <citation type="submission" date="2018-05" db="EMBL/GenBank/DDBJ databases">
        <title>Draft genome of Mucuna pruriens seed.</title>
        <authorList>
            <person name="Nnadi N.E."/>
            <person name="Vos R."/>
            <person name="Hasami M.H."/>
            <person name="Devisetty U.K."/>
            <person name="Aguiy J.C."/>
        </authorList>
    </citation>
    <scope>NUCLEOTIDE SEQUENCE [LARGE SCALE GENOMIC DNA]</scope>
    <source>
        <strain evidence="2">JCA_2017</strain>
    </source>
</reference>
<evidence type="ECO:0000313" key="2">
    <source>
        <dbReference type="EMBL" id="RDX63556.1"/>
    </source>
</evidence>
<keyword evidence="3" id="KW-1185">Reference proteome</keyword>
<feature type="non-terminal residue" evidence="2">
    <location>
        <position position="1"/>
    </location>
</feature>
<organism evidence="2 3">
    <name type="scientific">Mucuna pruriens</name>
    <name type="common">Velvet bean</name>
    <name type="synonym">Dolichos pruriens</name>
    <dbReference type="NCBI Taxonomy" id="157652"/>
    <lineage>
        <taxon>Eukaryota</taxon>
        <taxon>Viridiplantae</taxon>
        <taxon>Streptophyta</taxon>
        <taxon>Embryophyta</taxon>
        <taxon>Tracheophyta</taxon>
        <taxon>Spermatophyta</taxon>
        <taxon>Magnoliopsida</taxon>
        <taxon>eudicotyledons</taxon>
        <taxon>Gunneridae</taxon>
        <taxon>Pentapetalae</taxon>
        <taxon>rosids</taxon>
        <taxon>fabids</taxon>
        <taxon>Fabales</taxon>
        <taxon>Fabaceae</taxon>
        <taxon>Papilionoideae</taxon>
        <taxon>50 kb inversion clade</taxon>
        <taxon>NPAAA clade</taxon>
        <taxon>indigoferoid/millettioid clade</taxon>
        <taxon>Phaseoleae</taxon>
        <taxon>Mucuna</taxon>
    </lineage>
</organism>
<evidence type="ECO:0000256" key="1">
    <source>
        <dbReference type="SAM" id="MobiDB-lite"/>
    </source>
</evidence>